<dbReference type="OrthoDB" id="10266080at2759"/>
<dbReference type="Proteomes" id="UP000054359">
    <property type="component" value="Unassembled WGS sequence"/>
</dbReference>
<sequence length="270" mass="29677">MLLNLDSRCKTINSSGTNSLLNVASPPAKPPRSFNYEDKDKTPNVSENIVQHVTENNFVSDSEHFSNLRTEISKGTKSRQVSASLSFEPQLTKDSSLKNPRLLSAPEIHSATGDKGQSTPKSQIISNKTQGFFNYFKNLSNTASSIREKVKQSKIFVDLTPTTVSPPKHYGTLKRSHSEEHIYAEPSAVHKSPSNKVPDASNKEEKSLHYMCTPIVKPNVPDREKANGSNGKSVRNMIYESFSGLRTASKDSQGNQVVIPVIDASDADIS</sequence>
<evidence type="ECO:0000313" key="2">
    <source>
        <dbReference type="EMBL" id="KFM81750.1"/>
    </source>
</evidence>
<organism evidence="2 3">
    <name type="scientific">Stegodyphus mimosarum</name>
    <name type="common">African social velvet spider</name>
    <dbReference type="NCBI Taxonomy" id="407821"/>
    <lineage>
        <taxon>Eukaryota</taxon>
        <taxon>Metazoa</taxon>
        <taxon>Ecdysozoa</taxon>
        <taxon>Arthropoda</taxon>
        <taxon>Chelicerata</taxon>
        <taxon>Arachnida</taxon>
        <taxon>Araneae</taxon>
        <taxon>Araneomorphae</taxon>
        <taxon>Entelegynae</taxon>
        <taxon>Eresoidea</taxon>
        <taxon>Eresidae</taxon>
        <taxon>Stegodyphus</taxon>
    </lineage>
</organism>
<dbReference type="EMBL" id="KK122012">
    <property type="protein sequence ID" value="KFM81750.1"/>
    <property type="molecule type" value="Genomic_DNA"/>
</dbReference>
<reference evidence="2 3" key="1">
    <citation type="submission" date="2013-11" db="EMBL/GenBank/DDBJ databases">
        <title>Genome sequencing of Stegodyphus mimosarum.</title>
        <authorList>
            <person name="Bechsgaard J."/>
        </authorList>
    </citation>
    <scope>NUCLEOTIDE SEQUENCE [LARGE SCALE GENOMIC DNA]</scope>
</reference>
<evidence type="ECO:0000313" key="3">
    <source>
        <dbReference type="Proteomes" id="UP000054359"/>
    </source>
</evidence>
<proteinExistence type="predicted"/>
<evidence type="ECO:0000256" key="1">
    <source>
        <dbReference type="SAM" id="MobiDB-lite"/>
    </source>
</evidence>
<feature type="non-terminal residue" evidence="2">
    <location>
        <position position="270"/>
    </location>
</feature>
<name>A0A087UWL1_STEMI</name>
<dbReference type="AlphaFoldDB" id="A0A087UWL1"/>
<keyword evidence="3" id="KW-1185">Reference proteome</keyword>
<accession>A0A087UWL1</accession>
<feature type="region of interest" description="Disordered" evidence="1">
    <location>
        <begin position="14"/>
        <end position="42"/>
    </location>
</feature>
<protein>
    <submittedName>
        <fullName evidence="2">Uncharacterized protein</fullName>
    </submittedName>
</protein>
<gene>
    <name evidence="2" type="ORF">X975_09739</name>
</gene>